<dbReference type="InterPro" id="IPR001251">
    <property type="entry name" value="CRAL-TRIO_dom"/>
</dbReference>
<evidence type="ECO:0000259" key="1">
    <source>
        <dbReference type="PROSITE" id="PS50191"/>
    </source>
</evidence>
<dbReference type="Proteomes" id="UP001497472">
    <property type="component" value="Unassembled WGS sequence"/>
</dbReference>
<gene>
    <name evidence="2" type="ORF">LNINA_LOCUS1406</name>
</gene>
<dbReference type="PANTHER" id="PTHR10174">
    <property type="entry name" value="ALPHA-TOCOPHEROL TRANSFER PROTEIN-RELATED"/>
    <property type="match status" value="1"/>
</dbReference>
<feature type="domain" description="CRAL-TRIO" evidence="1">
    <location>
        <begin position="83"/>
        <end position="247"/>
    </location>
</feature>
<dbReference type="Gene3D" id="3.40.525.10">
    <property type="entry name" value="CRAL-TRIO lipid binding domain"/>
    <property type="match status" value="1"/>
</dbReference>
<dbReference type="PROSITE" id="PS50191">
    <property type="entry name" value="CRAL_TRIO"/>
    <property type="match status" value="1"/>
</dbReference>
<dbReference type="GO" id="GO:0016020">
    <property type="term" value="C:membrane"/>
    <property type="evidence" value="ECO:0007669"/>
    <property type="project" value="TreeGrafter"/>
</dbReference>
<dbReference type="InterPro" id="IPR036865">
    <property type="entry name" value="CRAL-TRIO_dom_sf"/>
</dbReference>
<dbReference type="EMBL" id="CAVLEF010000002">
    <property type="protein sequence ID" value="CAK1541420.1"/>
    <property type="molecule type" value="Genomic_DNA"/>
</dbReference>
<comment type="caution">
    <text evidence="2">The sequence shown here is derived from an EMBL/GenBank/DDBJ whole genome shotgun (WGS) entry which is preliminary data.</text>
</comment>
<sequence>MAEVEQFPLEEEYKKNTGVTPDDIKELRQWLKTQPHLPEKYITDLDLICSYYSCERSSGVTKQVIDLHYTLRTLFTQFFKNRTVESIEEICTAILITPLTQKTKDGDAVLYCSVIDTDPKAYCYTESVRAVFMIIDLWQYEEGTWPGFNLVLDFKGATLGHLARIDLHALHQFIYYVQETMSVKMKGLHLLNAPSWVDKVVSMLKLFMKKELLDLTNIHPVGSKDVDKYVPIAALPKDRGGNYKTAVECRDDLLNKLRANRAFFENENKKRVNESLRPGKPKTITDVFGGIEGSFKSLEID</sequence>
<proteinExistence type="predicted"/>
<protein>
    <recommendedName>
        <fullName evidence="1">CRAL-TRIO domain-containing protein</fullName>
    </recommendedName>
</protein>
<keyword evidence="3" id="KW-1185">Reference proteome</keyword>
<name>A0AAV1IYE2_9NEOP</name>
<evidence type="ECO:0000313" key="2">
    <source>
        <dbReference type="EMBL" id="CAK1541420.1"/>
    </source>
</evidence>
<dbReference type="SUPFAM" id="SSF52087">
    <property type="entry name" value="CRAL/TRIO domain"/>
    <property type="match status" value="1"/>
</dbReference>
<dbReference type="Pfam" id="PF00650">
    <property type="entry name" value="CRAL_TRIO"/>
    <property type="match status" value="1"/>
</dbReference>
<dbReference type="GO" id="GO:1902936">
    <property type="term" value="F:phosphatidylinositol bisphosphate binding"/>
    <property type="evidence" value="ECO:0007669"/>
    <property type="project" value="TreeGrafter"/>
</dbReference>
<reference evidence="2 3" key="1">
    <citation type="submission" date="2023-11" db="EMBL/GenBank/DDBJ databases">
        <authorList>
            <person name="Okamura Y."/>
        </authorList>
    </citation>
    <scope>NUCLEOTIDE SEQUENCE [LARGE SCALE GENOMIC DNA]</scope>
</reference>
<evidence type="ECO:0000313" key="3">
    <source>
        <dbReference type="Proteomes" id="UP001497472"/>
    </source>
</evidence>
<accession>A0AAV1IYE2</accession>
<dbReference type="AlphaFoldDB" id="A0AAV1IYE2"/>
<organism evidence="2 3">
    <name type="scientific">Leptosia nina</name>
    <dbReference type="NCBI Taxonomy" id="320188"/>
    <lineage>
        <taxon>Eukaryota</taxon>
        <taxon>Metazoa</taxon>
        <taxon>Ecdysozoa</taxon>
        <taxon>Arthropoda</taxon>
        <taxon>Hexapoda</taxon>
        <taxon>Insecta</taxon>
        <taxon>Pterygota</taxon>
        <taxon>Neoptera</taxon>
        <taxon>Endopterygota</taxon>
        <taxon>Lepidoptera</taxon>
        <taxon>Glossata</taxon>
        <taxon>Ditrysia</taxon>
        <taxon>Papilionoidea</taxon>
        <taxon>Pieridae</taxon>
        <taxon>Pierinae</taxon>
        <taxon>Leptosia</taxon>
    </lineage>
</organism>
<dbReference type="CDD" id="cd00170">
    <property type="entry name" value="SEC14"/>
    <property type="match status" value="1"/>
</dbReference>
<dbReference type="PANTHER" id="PTHR10174:SF213">
    <property type="entry name" value="CRAL-TRIO DOMAIN-CONTAINING PROTEIN"/>
    <property type="match status" value="1"/>
</dbReference>